<evidence type="ECO:0000259" key="2">
    <source>
        <dbReference type="Pfam" id="PF12667"/>
    </source>
</evidence>
<dbReference type="EMBL" id="RAZM01000054">
    <property type="protein sequence ID" value="RLT79324.1"/>
    <property type="molecule type" value="Genomic_DNA"/>
</dbReference>
<dbReference type="InterPro" id="IPR024299">
    <property type="entry name" value="NigD-like_OB_dom"/>
</dbReference>
<dbReference type="Gene3D" id="2.60.40.2370">
    <property type="entry name" value="NigD-like, C-terminal beta sandwich domain"/>
    <property type="match status" value="1"/>
</dbReference>
<feature type="chain" id="PRO_5018196219" description="NigD-like protein" evidence="1">
    <location>
        <begin position="22"/>
        <end position="239"/>
    </location>
</feature>
<evidence type="ECO:0000313" key="5">
    <source>
        <dbReference type="Proteomes" id="UP000267159"/>
    </source>
</evidence>
<dbReference type="RefSeq" id="WP_121766765.1">
    <property type="nucleotide sequence ID" value="NZ_RAZM01000054.1"/>
</dbReference>
<evidence type="ECO:0000313" key="4">
    <source>
        <dbReference type="EMBL" id="RLT79324.1"/>
    </source>
</evidence>
<dbReference type="STRING" id="1235814.GCA_000613385_04592"/>
<dbReference type="Gene3D" id="2.40.50.500">
    <property type="entry name" value="NigD-like N-terminal OB domain"/>
    <property type="match status" value="1"/>
</dbReference>
<protein>
    <recommendedName>
        <fullName evidence="6">NigD-like protein</fullName>
    </recommendedName>
</protein>
<accession>A0A3L8A5Q7</accession>
<dbReference type="AlphaFoldDB" id="A0A3L8A5Q7"/>
<feature type="domain" description="NigD-like C-terminal" evidence="3">
    <location>
        <begin position="109"/>
        <end position="238"/>
    </location>
</feature>
<evidence type="ECO:0000256" key="1">
    <source>
        <dbReference type="SAM" id="SignalP"/>
    </source>
</evidence>
<dbReference type="InterPro" id="IPR038179">
    <property type="entry name" value="NigD-like_N_sf"/>
</dbReference>
<reference evidence="4 5" key="1">
    <citation type="submission" date="2018-09" db="EMBL/GenBank/DDBJ databases">
        <title>Murine metabolic-syndrome-specific gut microbial biobank.</title>
        <authorList>
            <person name="Liu C."/>
        </authorList>
    </citation>
    <scope>NUCLEOTIDE SEQUENCE [LARGE SCALE GENOMIC DNA]</scope>
    <source>
        <strain evidence="4 5">0.1X-D8-26</strain>
    </source>
</reference>
<dbReference type="InterPro" id="IPR038143">
    <property type="entry name" value="NigD-like_C_dom_sf"/>
</dbReference>
<evidence type="ECO:0000259" key="3">
    <source>
        <dbReference type="Pfam" id="PF17415"/>
    </source>
</evidence>
<feature type="signal peptide" evidence="1">
    <location>
        <begin position="1"/>
        <end position="21"/>
    </location>
</feature>
<organism evidence="4 5">
    <name type="scientific">Bacteroides acidifaciens</name>
    <dbReference type="NCBI Taxonomy" id="85831"/>
    <lineage>
        <taxon>Bacteria</taxon>
        <taxon>Pseudomonadati</taxon>
        <taxon>Bacteroidota</taxon>
        <taxon>Bacteroidia</taxon>
        <taxon>Bacteroidales</taxon>
        <taxon>Bacteroidaceae</taxon>
        <taxon>Bacteroides</taxon>
    </lineage>
</organism>
<comment type="caution">
    <text evidence="4">The sequence shown here is derived from an EMBL/GenBank/DDBJ whole genome shotgun (WGS) entry which is preliminary data.</text>
</comment>
<evidence type="ECO:0008006" key="6">
    <source>
        <dbReference type="Google" id="ProtNLM"/>
    </source>
</evidence>
<dbReference type="Pfam" id="PF12667">
    <property type="entry name" value="NigD_N"/>
    <property type="match status" value="1"/>
</dbReference>
<keyword evidence="1" id="KW-0732">Signal</keyword>
<dbReference type="InterPro" id="IPR035376">
    <property type="entry name" value="NigD_C"/>
</dbReference>
<sequence>MKKFKFIAFIFAIMTTMPIFQSCLDDDNSPSDLLVISTINMMSQDSKDFYFTLDDGKKMYPSNGEGWSNADFADGQRAFVMFNELEEPVGGYDYNVQVKQIKEILTKDIVTMDEEENNEEKIGDDKINATYMWINKDKKYLTIEFQYYGTHSEDKKHFLNLVINNLTPAPTADEKSEEDEFINLEFRHNSEGDYPQTLGEGYVSFKLDGIKKQMEGKKGLRIRVNTLYGGIKTYEVKFP</sequence>
<dbReference type="Proteomes" id="UP000267159">
    <property type="component" value="Unassembled WGS sequence"/>
</dbReference>
<name>A0A3L8A5Q7_9BACE</name>
<feature type="domain" description="NigD-like N-terminal OB" evidence="2">
    <location>
        <begin position="40"/>
        <end position="104"/>
    </location>
</feature>
<gene>
    <name evidence="4" type="ORF">D7Y07_14425</name>
</gene>
<proteinExistence type="predicted"/>
<dbReference type="Pfam" id="PF17415">
    <property type="entry name" value="NigD_C"/>
    <property type="match status" value="1"/>
</dbReference>
<dbReference type="PROSITE" id="PS51257">
    <property type="entry name" value="PROKAR_LIPOPROTEIN"/>
    <property type="match status" value="1"/>
</dbReference>